<feature type="compositionally biased region" description="Basic and acidic residues" evidence="1">
    <location>
        <begin position="84"/>
        <end position="111"/>
    </location>
</feature>
<reference evidence="3 4" key="1">
    <citation type="submission" date="2020-02" db="EMBL/GenBank/DDBJ databases">
        <authorList>
            <person name="Ma Q."/>
            <person name="Huang Y."/>
            <person name="Song X."/>
            <person name="Pei D."/>
        </authorList>
    </citation>
    <scope>NUCLEOTIDE SEQUENCE [LARGE SCALE GENOMIC DNA]</scope>
    <source>
        <strain evidence="3">Sxm20200214</strain>
        <tissue evidence="3">Leaf</tissue>
    </source>
</reference>
<keyword evidence="2" id="KW-0472">Membrane</keyword>
<feature type="transmembrane region" description="Helical" evidence="2">
    <location>
        <begin position="319"/>
        <end position="342"/>
    </location>
</feature>
<keyword evidence="4" id="KW-1185">Reference proteome</keyword>
<evidence type="ECO:0000313" key="4">
    <source>
        <dbReference type="Proteomes" id="UP000886595"/>
    </source>
</evidence>
<feature type="transmembrane region" description="Helical" evidence="2">
    <location>
        <begin position="362"/>
        <end position="381"/>
    </location>
</feature>
<keyword evidence="2" id="KW-1133">Transmembrane helix</keyword>
<evidence type="ECO:0000256" key="2">
    <source>
        <dbReference type="SAM" id="Phobius"/>
    </source>
</evidence>
<sequence length="396" mass="44843">MVFQKRELVCKKLLRGLLQDSSELIMLREGSEVIGEPTDEDKGLQMVRGMVEQRDDQIDDFEMEMDAMNATFEESGFDMEEEGEFKTFSEEEAEQAEHASRVQEEETRTQGEEELVPGETGLEKGTGAEDLASKQVSRKRLFKASTSTAGSNKMRMANALVSPRRKAAAKVGSRHGDGSKPPEIKGTGKLGEYIDAALESSRRERETKNQWARDDPAFIVICSLLLILATLAYCATYDHSGSHAVVVVISVFLTHFLITGALIATCCWFLTNSYLREEAPNSHVVEQRVEWLYTFDVHCNSFLPMFVLLYVVHYFLSPFLITHGFIPLLLSNLLFMVGASYYHYLNFLGYDVLPFLERTTFFLYPIGIVIVLSPILILSGFNPSKYFMNMYFSQRL</sequence>
<feature type="region of interest" description="Disordered" evidence="1">
    <location>
        <begin position="80"/>
        <end position="139"/>
    </location>
</feature>
<dbReference type="Proteomes" id="UP000886595">
    <property type="component" value="Unassembled WGS sequence"/>
</dbReference>
<protein>
    <submittedName>
        <fullName evidence="3">Uncharacterized protein</fullName>
    </submittedName>
</protein>
<comment type="caution">
    <text evidence="3">The sequence shown here is derived from an EMBL/GenBank/DDBJ whole genome shotgun (WGS) entry which is preliminary data.</text>
</comment>
<dbReference type="OrthoDB" id="10027013at2759"/>
<feature type="transmembrane region" description="Helical" evidence="2">
    <location>
        <begin position="244"/>
        <end position="271"/>
    </location>
</feature>
<accession>A0A8X7U4X7</accession>
<dbReference type="PANTHER" id="PTHR12841">
    <property type="entry name" value="PROTEIN UNC-50 HOMOLOG"/>
    <property type="match status" value="1"/>
</dbReference>
<evidence type="ECO:0000313" key="3">
    <source>
        <dbReference type="EMBL" id="KAG2266430.1"/>
    </source>
</evidence>
<gene>
    <name evidence="3" type="ORF">Bca52824_073509</name>
</gene>
<dbReference type="PANTHER" id="PTHR12841:SF7">
    <property type="entry name" value="UNC-50 FAMILY PROTEIN"/>
    <property type="match status" value="1"/>
</dbReference>
<dbReference type="EMBL" id="JAAMPC010000014">
    <property type="protein sequence ID" value="KAG2266430.1"/>
    <property type="molecule type" value="Genomic_DNA"/>
</dbReference>
<keyword evidence="2" id="KW-0812">Transmembrane</keyword>
<proteinExistence type="predicted"/>
<dbReference type="AlphaFoldDB" id="A0A8X7U4X7"/>
<feature type="transmembrane region" description="Helical" evidence="2">
    <location>
        <begin position="217"/>
        <end position="237"/>
    </location>
</feature>
<evidence type="ECO:0000256" key="1">
    <source>
        <dbReference type="SAM" id="MobiDB-lite"/>
    </source>
</evidence>
<organism evidence="3 4">
    <name type="scientific">Brassica carinata</name>
    <name type="common">Ethiopian mustard</name>
    <name type="synonym">Abyssinian cabbage</name>
    <dbReference type="NCBI Taxonomy" id="52824"/>
    <lineage>
        <taxon>Eukaryota</taxon>
        <taxon>Viridiplantae</taxon>
        <taxon>Streptophyta</taxon>
        <taxon>Embryophyta</taxon>
        <taxon>Tracheophyta</taxon>
        <taxon>Spermatophyta</taxon>
        <taxon>Magnoliopsida</taxon>
        <taxon>eudicotyledons</taxon>
        <taxon>Gunneridae</taxon>
        <taxon>Pentapetalae</taxon>
        <taxon>rosids</taxon>
        <taxon>malvids</taxon>
        <taxon>Brassicales</taxon>
        <taxon>Brassicaceae</taxon>
        <taxon>Brassiceae</taxon>
        <taxon>Brassica</taxon>
    </lineage>
</organism>
<dbReference type="GO" id="GO:0000139">
    <property type="term" value="C:Golgi membrane"/>
    <property type="evidence" value="ECO:0007669"/>
    <property type="project" value="TreeGrafter"/>
</dbReference>
<dbReference type="InterPro" id="IPR007881">
    <property type="entry name" value="UNC-50"/>
</dbReference>
<name>A0A8X7U4X7_BRACI</name>
<dbReference type="Pfam" id="PF05216">
    <property type="entry name" value="UNC-50"/>
    <property type="match status" value="1"/>
</dbReference>